<evidence type="ECO:0000313" key="2">
    <source>
        <dbReference type="EMBL" id="MBG6083953.1"/>
    </source>
</evidence>
<evidence type="ECO:0000313" key="3">
    <source>
        <dbReference type="Proteomes" id="UP000625033"/>
    </source>
</evidence>
<reference evidence="2" key="1">
    <citation type="submission" date="2020-11" db="EMBL/GenBank/DDBJ databases">
        <title>Sequencing the genomes of 1000 actinobacteria strains.</title>
        <authorList>
            <person name="Klenk H.-P."/>
        </authorList>
    </citation>
    <scope>NUCLEOTIDE SEQUENCE</scope>
    <source>
        <strain evidence="2">DSM 26152</strain>
    </source>
</reference>
<accession>A0A931D8H2</accession>
<gene>
    <name evidence="2" type="ORF">IW252_000720</name>
</gene>
<feature type="signal peptide" evidence="1">
    <location>
        <begin position="1"/>
        <end position="40"/>
    </location>
</feature>
<keyword evidence="1" id="KW-0732">Signal</keyword>
<keyword evidence="3" id="KW-1185">Reference proteome</keyword>
<dbReference type="AlphaFoldDB" id="A0A931D8H2"/>
<organism evidence="2 3">
    <name type="scientific">Zhihengliuella flava</name>
    <dbReference type="NCBI Taxonomy" id="1285193"/>
    <lineage>
        <taxon>Bacteria</taxon>
        <taxon>Bacillati</taxon>
        <taxon>Actinomycetota</taxon>
        <taxon>Actinomycetes</taxon>
        <taxon>Micrococcales</taxon>
        <taxon>Micrococcaceae</taxon>
        <taxon>Zhihengliuella</taxon>
    </lineage>
</organism>
<feature type="chain" id="PRO_5037091133" evidence="1">
    <location>
        <begin position="41"/>
        <end position="191"/>
    </location>
</feature>
<sequence>MQEHNDNVGRRSGIDRRTLTKGAAWSVPVIAAAVSAPAAAASTVQQFDVTVSASCTGGIDLLVVTAFGDPTFTITATTGDIPVGTTFILTSDALLSLGVIDAGNSLLDVDILQDGSAQFTTTTVISEGSSTEFYIPTPNDVVAADLLGSYTLSFAAAPAGYEESGSGANADSLSNTQTSVVGTGLVSVCAA</sequence>
<dbReference type="EMBL" id="JADOTZ010000001">
    <property type="protein sequence ID" value="MBG6083953.1"/>
    <property type="molecule type" value="Genomic_DNA"/>
</dbReference>
<dbReference type="InterPro" id="IPR006311">
    <property type="entry name" value="TAT_signal"/>
</dbReference>
<name>A0A931D8H2_9MICC</name>
<dbReference type="Proteomes" id="UP000625033">
    <property type="component" value="Unassembled WGS sequence"/>
</dbReference>
<comment type="caution">
    <text evidence="2">The sequence shown here is derived from an EMBL/GenBank/DDBJ whole genome shotgun (WGS) entry which is preliminary data.</text>
</comment>
<protein>
    <submittedName>
        <fullName evidence="2">Uncharacterized protein</fullName>
    </submittedName>
</protein>
<dbReference type="RefSeq" id="WP_196835333.1">
    <property type="nucleotide sequence ID" value="NZ_JADOTZ010000001.1"/>
</dbReference>
<evidence type="ECO:0000256" key="1">
    <source>
        <dbReference type="SAM" id="SignalP"/>
    </source>
</evidence>
<proteinExistence type="predicted"/>
<dbReference type="PROSITE" id="PS51318">
    <property type="entry name" value="TAT"/>
    <property type="match status" value="1"/>
</dbReference>